<dbReference type="InParanoid" id="A0CFQ4"/>
<evidence type="ECO:0000313" key="8">
    <source>
        <dbReference type="Proteomes" id="UP000000600"/>
    </source>
</evidence>
<organism evidence="7 8">
    <name type="scientific">Paramecium tetraurelia</name>
    <dbReference type="NCBI Taxonomy" id="5888"/>
    <lineage>
        <taxon>Eukaryota</taxon>
        <taxon>Sar</taxon>
        <taxon>Alveolata</taxon>
        <taxon>Ciliophora</taxon>
        <taxon>Intramacronucleata</taxon>
        <taxon>Oligohymenophorea</taxon>
        <taxon>Peniculida</taxon>
        <taxon>Parameciidae</taxon>
        <taxon>Paramecium</taxon>
    </lineage>
</organism>
<feature type="compositionally biased region" description="Polar residues" evidence="6">
    <location>
        <begin position="355"/>
        <end position="364"/>
    </location>
</feature>
<dbReference type="HOGENOM" id="CLU_350754_0_0_1"/>
<feature type="coiled-coil region" evidence="5">
    <location>
        <begin position="40"/>
        <end position="136"/>
    </location>
</feature>
<accession>A0CFQ4</accession>
<keyword evidence="4" id="KW-0206">Cytoskeleton</keyword>
<dbReference type="OMA" id="GRINWRA"/>
<dbReference type="GO" id="GO:0005856">
    <property type="term" value="C:cytoskeleton"/>
    <property type="evidence" value="ECO:0007669"/>
    <property type="project" value="UniProtKB-SubCell"/>
</dbReference>
<feature type="region of interest" description="Disordered" evidence="6">
    <location>
        <begin position="1"/>
        <end position="31"/>
    </location>
</feature>
<keyword evidence="2" id="KW-0963">Cytoplasm</keyword>
<feature type="coiled-coil region" evidence="5">
    <location>
        <begin position="381"/>
        <end position="769"/>
    </location>
</feature>
<evidence type="ECO:0000313" key="7">
    <source>
        <dbReference type="EMBL" id="CAK69621.1"/>
    </source>
</evidence>
<feature type="coiled-coil region" evidence="5">
    <location>
        <begin position="248"/>
        <end position="342"/>
    </location>
</feature>
<reference evidence="7 8" key="1">
    <citation type="journal article" date="2006" name="Nature">
        <title>Global trends of whole-genome duplications revealed by the ciliate Paramecium tetraurelia.</title>
        <authorList>
            <consortium name="Genoscope"/>
            <person name="Aury J.-M."/>
            <person name="Jaillon O."/>
            <person name="Duret L."/>
            <person name="Noel B."/>
            <person name="Jubin C."/>
            <person name="Porcel B.M."/>
            <person name="Segurens B."/>
            <person name="Daubin V."/>
            <person name="Anthouard V."/>
            <person name="Aiach N."/>
            <person name="Arnaiz O."/>
            <person name="Billaut A."/>
            <person name="Beisson J."/>
            <person name="Blanc I."/>
            <person name="Bouhouche K."/>
            <person name="Camara F."/>
            <person name="Duharcourt S."/>
            <person name="Guigo R."/>
            <person name="Gogendeau D."/>
            <person name="Katinka M."/>
            <person name="Keller A.-M."/>
            <person name="Kissmehl R."/>
            <person name="Klotz C."/>
            <person name="Koll F."/>
            <person name="Le Moue A."/>
            <person name="Lepere C."/>
            <person name="Malinsky S."/>
            <person name="Nowacki M."/>
            <person name="Nowak J.K."/>
            <person name="Plattner H."/>
            <person name="Poulain J."/>
            <person name="Ruiz F."/>
            <person name="Serrano V."/>
            <person name="Zagulski M."/>
            <person name="Dessen P."/>
            <person name="Betermier M."/>
            <person name="Weissenbach J."/>
            <person name="Scarpelli C."/>
            <person name="Schachter V."/>
            <person name="Sperling L."/>
            <person name="Meyer E."/>
            <person name="Cohen J."/>
            <person name="Wincker P."/>
        </authorList>
    </citation>
    <scope>NUCLEOTIDE SEQUENCE [LARGE SCALE GENOMIC DNA]</scope>
    <source>
        <strain evidence="7 8">Stock d4-2</strain>
    </source>
</reference>
<feature type="compositionally biased region" description="Low complexity" evidence="6">
    <location>
        <begin position="1"/>
        <end position="22"/>
    </location>
</feature>
<feature type="compositionally biased region" description="Polar residues" evidence="6">
    <location>
        <begin position="775"/>
        <end position="792"/>
    </location>
</feature>
<sequence>MNYSKLSNSQNEQLQQQIQEPQGNDQQIQFQTDPEKVLQISSLQAECVNLKKQIQDVEQQRKDDLKSFEKMLGEGVNETQVIGLTSDKQQLQSDLRQLQNKCDQLQQEQIALQNQLLQKNKQIVDLQDETKQSEREAQIRGKDIEIKLLEQQNLQQQNLTPGGQKEKILQQTKEIHDQEEVINELQQKVETEVPQLLRVNQVKAQEKLKRCTKGCRIVEQKKYHELLESKQTQVQNILAPEEIEKLSSEEAKNALTQLNKQYSDKAQENKELEMVVQHLRQDLDSSQEKVQQQAKEAQQEKSVLEQQTQLLNNQLKDLVAKEEVQRQEILDLKNKLDQENADFWKKQYQQLSEKQPEISSTQAGDLQEQQVSQQEREVKPKEILNEEVELLKIKLEKLNDMQKENEELKAQQILIQDELLKTKQQLNEQLQQQIQKPQGNDQQIQFQTDPEKVLQISSLQAECVNLKKQIQDVEQQRKDDLKSFEKMLGEGVNETQVIGSDLRDKQQLQSDLRQLQNKCDQLQQEQIALQNQLLQKNKQIVDLQDETKQSEKEEQIRGKDNEIKLLEQQVQTAKDQYQELLDLQQQNLTPGGQKEKILQQTKEIHDQEEVINELQQKVETEVPQLQGQLSEAQEKLKDAQKDAELWNKKYHELLESKQTQVQNILAPEEIEKLSSEEAKNALTQLNKQYSDKAQENKELEMVVQHLRQDLDSSQEKVQQQAKEAQQEKSVLEQQTQLLNNQLKDLVAKEEVQRQEILDLKNKLDQENADFWKNNPEISSTQAGDLQEQQVSQPRKRSKTQGNF</sequence>
<gene>
    <name evidence="7" type="ORF">GSPATT00038062001</name>
</gene>
<name>A0CFQ4_PARTE</name>
<dbReference type="AlphaFoldDB" id="A0CFQ4"/>
<protein>
    <submittedName>
        <fullName evidence="7">Uncharacterized protein</fullName>
    </submittedName>
</protein>
<dbReference type="EMBL" id="CT868071">
    <property type="protein sequence ID" value="CAK69621.1"/>
    <property type="molecule type" value="Genomic_DNA"/>
</dbReference>
<feature type="region of interest" description="Disordered" evidence="6">
    <location>
        <begin position="771"/>
        <end position="803"/>
    </location>
</feature>
<evidence type="ECO:0000256" key="5">
    <source>
        <dbReference type="SAM" id="Coils"/>
    </source>
</evidence>
<dbReference type="STRING" id="5888.A0CFQ4"/>
<evidence type="ECO:0000256" key="2">
    <source>
        <dbReference type="ARBA" id="ARBA00022490"/>
    </source>
</evidence>
<evidence type="ECO:0000256" key="4">
    <source>
        <dbReference type="ARBA" id="ARBA00023212"/>
    </source>
</evidence>
<keyword evidence="3 5" id="KW-0175">Coiled coil</keyword>
<dbReference type="RefSeq" id="XP_001437018.1">
    <property type="nucleotide sequence ID" value="XM_001436981.1"/>
</dbReference>
<feature type="region of interest" description="Disordered" evidence="6">
    <location>
        <begin position="355"/>
        <end position="377"/>
    </location>
</feature>
<dbReference type="Proteomes" id="UP000000600">
    <property type="component" value="Unassembled WGS sequence"/>
</dbReference>
<proteinExistence type="predicted"/>
<dbReference type="KEGG" id="ptm:GSPATT00038062001"/>
<evidence type="ECO:0000256" key="1">
    <source>
        <dbReference type="ARBA" id="ARBA00004245"/>
    </source>
</evidence>
<dbReference type="PANTHER" id="PTHR18861:SF0">
    <property type="entry name" value="BRUCHPILOT, ISOFORM J"/>
    <property type="match status" value="1"/>
</dbReference>
<evidence type="ECO:0000256" key="6">
    <source>
        <dbReference type="SAM" id="MobiDB-lite"/>
    </source>
</evidence>
<keyword evidence="8" id="KW-1185">Reference proteome</keyword>
<evidence type="ECO:0000256" key="3">
    <source>
        <dbReference type="ARBA" id="ARBA00023054"/>
    </source>
</evidence>
<feature type="compositionally biased region" description="Basic residues" evidence="6">
    <location>
        <begin position="793"/>
        <end position="803"/>
    </location>
</feature>
<dbReference type="PANTHER" id="PTHR18861">
    <property type="entry name" value="ELKS/RAB6-INTERACTING/CAST PROTEIN"/>
    <property type="match status" value="1"/>
</dbReference>
<comment type="subcellular location">
    <subcellularLocation>
        <location evidence="1">Cytoplasm</location>
        <location evidence="1">Cytoskeleton</location>
    </subcellularLocation>
</comment>
<dbReference type="GeneID" id="5022802"/>